<keyword evidence="1" id="KW-0812">Transmembrane</keyword>
<keyword evidence="1" id="KW-1133">Transmembrane helix</keyword>
<proteinExistence type="predicted"/>
<dbReference type="AlphaFoldDB" id="A0A495J604"/>
<evidence type="ECO:0000313" key="3">
    <source>
        <dbReference type="Proteomes" id="UP000268007"/>
    </source>
</evidence>
<feature type="transmembrane region" description="Helical" evidence="1">
    <location>
        <begin position="6"/>
        <end position="27"/>
    </location>
</feature>
<reference evidence="2 3" key="1">
    <citation type="submission" date="2018-10" db="EMBL/GenBank/DDBJ databases">
        <title>Genomic Encyclopedia of Archaeal and Bacterial Type Strains, Phase II (KMG-II): from individual species to whole genera.</title>
        <authorList>
            <person name="Goeker M."/>
        </authorList>
    </citation>
    <scope>NUCLEOTIDE SEQUENCE [LARGE SCALE GENOMIC DNA]</scope>
    <source>
        <strain evidence="2 3">DSM 18602</strain>
    </source>
</reference>
<dbReference type="Proteomes" id="UP000268007">
    <property type="component" value="Unassembled WGS sequence"/>
</dbReference>
<dbReference type="EMBL" id="RBKU01000001">
    <property type="protein sequence ID" value="RKR84151.1"/>
    <property type="molecule type" value="Genomic_DNA"/>
</dbReference>
<accession>A0A495J604</accession>
<evidence type="ECO:0000256" key="1">
    <source>
        <dbReference type="SAM" id="Phobius"/>
    </source>
</evidence>
<evidence type="ECO:0000313" key="2">
    <source>
        <dbReference type="EMBL" id="RKR84151.1"/>
    </source>
</evidence>
<organism evidence="2 3">
    <name type="scientific">Mucilaginibacter gracilis</name>
    <dbReference type="NCBI Taxonomy" id="423350"/>
    <lineage>
        <taxon>Bacteria</taxon>
        <taxon>Pseudomonadati</taxon>
        <taxon>Bacteroidota</taxon>
        <taxon>Sphingobacteriia</taxon>
        <taxon>Sphingobacteriales</taxon>
        <taxon>Sphingobacteriaceae</taxon>
        <taxon>Mucilaginibacter</taxon>
    </lineage>
</organism>
<gene>
    <name evidence="2" type="ORF">BDD43_4378</name>
</gene>
<protein>
    <submittedName>
        <fullName evidence="2">Uncharacterized protein</fullName>
    </submittedName>
</protein>
<dbReference type="RefSeq" id="WP_162847138.1">
    <property type="nucleotide sequence ID" value="NZ_RBKU01000001.1"/>
</dbReference>
<name>A0A495J604_9SPHI</name>
<sequence>MIFFLTAVVIGLLAILIKMIVDVYMLIITVRKDQEVVAKPHPTDEGHQFIKGLY</sequence>
<keyword evidence="1" id="KW-0472">Membrane</keyword>
<comment type="caution">
    <text evidence="2">The sequence shown here is derived from an EMBL/GenBank/DDBJ whole genome shotgun (WGS) entry which is preliminary data.</text>
</comment>
<keyword evidence="3" id="KW-1185">Reference proteome</keyword>